<feature type="signal peptide" evidence="2">
    <location>
        <begin position="1"/>
        <end position="18"/>
    </location>
</feature>
<evidence type="ECO:0000256" key="2">
    <source>
        <dbReference type="SAM" id="SignalP"/>
    </source>
</evidence>
<dbReference type="PROSITE" id="PS51257">
    <property type="entry name" value="PROKAR_LIPOPROTEIN"/>
    <property type="match status" value="1"/>
</dbReference>
<comment type="caution">
    <text evidence="3">The sequence shown here is derived from an EMBL/GenBank/DDBJ whole genome shotgun (WGS) entry which is preliminary data.</text>
</comment>
<organism evidence="3 4">
    <name type="scientific">Isoalcanivorax beigongshangi</name>
    <dbReference type="NCBI Taxonomy" id="3238810"/>
    <lineage>
        <taxon>Bacteria</taxon>
        <taxon>Pseudomonadati</taxon>
        <taxon>Pseudomonadota</taxon>
        <taxon>Gammaproteobacteria</taxon>
        <taxon>Oceanospirillales</taxon>
        <taxon>Alcanivoracaceae</taxon>
        <taxon>Isoalcanivorax</taxon>
    </lineage>
</organism>
<keyword evidence="2" id="KW-0732">Signal</keyword>
<evidence type="ECO:0000313" key="3">
    <source>
        <dbReference type="EMBL" id="MEY1662998.1"/>
    </source>
</evidence>
<protein>
    <submittedName>
        <fullName evidence="3">HmuY family protein</fullName>
    </submittedName>
</protein>
<dbReference type="InterPro" id="IPR025921">
    <property type="entry name" value="HmuY"/>
</dbReference>
<dbReference type="EMBL" id="JBGCUO010000002">
    <property type="protein sequence ID" value="MEY1662998.1"/>
    <property type="molecule type" value="Genomic_DNA"/>
</dbReference>
<dbReference type="CDD" id="cd12105">
    <property type="entry name" value="HmuY"/>
    <property type="match status" value="1"/>
</dbReference>
<evidence type="ECO:0000313" key="4">
    <source>
        <dbReference type="Proteomes" id="UP001562065"/>
    </source>
</evidence>
<proteinExistence type="predicted"/>
<evidence type="ECO:0000256" key="1">
    <source>
        <dbReference type="SAM" id="MobiDB-lite"/>
    </source>
</evidence>
<feature type="region of interest" description="Disordered" evidence="1">
    <location>
        <begin position="23"/>
        <end position="44"/>
    </location>
</feature>
<keyword evidence="4" id="KW-1185">Reference proteome</keyword>
<reference evidence="3 4" key="1">
    <citation type="submission" date="2024-07" db="EMBL/GenBank/DDBJ databases">
        <authorList>
            <person name="Ren Q."/>
        </authorList>
    </citation>
    <scope>NUCLEOTIDE SEQUENCE [LARGE SCALE GENOMIC DNA]</scope>
    <source>
        <strain evidence="3 4">REN37</strain>
    </source>
</reference>
<name>A0ABV4AMC9_9GAMM</name>
<dbReference type="Proteomes" id="UP001562065">
    <property type="component" value="Unassembled WGS sequence"/>
</dbReference>
<gene>
    <name evidence="3" type="ORF">AB5I84_12625</name>
</gene>
<sequence>MRSSILTLTLGLSAALLAGCGSSSSSNSTPNPGPGPGDGNRFSGSAEWRFELPAKGDSLCFDFNANREVPDCSGNDWDLKVLSTGSYASFWTHSGVTADGQGGAFNGPFDYSWSELSQWQNATTDPKVGQLPSTLYVADFAKSVFVGDNMIQSSVFEYGLGGSSDHNLYPNYRVFLITDNASNADALSGNDNKVFALQVVGYYGGPSGTASGWPTLRWFERSSDQGNQTLREETIDASSETQWVHFNLDTGAVVDAPEQADWHVALRRNSIKLNAGISGTGNAGGFIGATPAGFYDANGKPVASVFRRPNNADLTRADLTNNQFAVPTNASGWIKDSAESRLNSPYRGTYPAPLNFGWFTYYSTDAAAAEAGVVKHMIKANPDGAALIRGADGSSYARFHLTEVAYSDPQVATSAQTWTLQFEVQPAE</sequence>
<dbReference type="Pfam" id="PF14064">
    <property type="entry name" value="HmuY"/>
    <property type="match status" value="1"/>
</dbReference>
<accession>A0ABV4AMC9</accession>
<feature type="chain" id="PRO_5046200578" evidence="2">
    <location>
        <begin position="19"/>
        <end position="428"/>
    </location>
</feature>
<dbReference type="RefSeq" id="WP_369456268.1">
    <property type="nucleotide sequence ID" value="NZ_JBGCUO010000002.1"/>
</dbReference>